<evidence type="ECO:0000313" key="1">
    <source>
        <dbReference type="EMBL" id="GHC11887.1"/>
    </source>
</evidence>
<dbReference type="InterPro" id="IPR047111">
    <property type="entry name" value="YbaP-like"/>
</dbReference>
<dbReference type="CDD" id="cd14789">
    <property type="entry name" value="Tiki"/>
    <property type="match status" value="1"/>
</dbReference>
<dbReference type="EMBL" id="BMXG01000027">
    <property type="protein sequence ID" value="GHC11887.1"/>
    <property type="molecule type" value="Genomic_DNA"/>
</dbReference>
<name>A0A8J3DEZ4_9BACT</name>
<reference evidence="1" key="1">
    <citation type="journal article" date="2014" name="Int. J. Syst. Evol. Microbiol.">
        <title>Complete genome sequence of Corynebacterium casei LMG S-19264T (=DSM 44701T), isolated from a smear-ripened cheese.</title>
        <authorList>
            <consortium name="US DOE Joint Genome Institute (JGI-PGF)"/>
            <person name="Walter F."/>
            <person name="Albersmeier A."/>
            <person name="Kalinowski J."/>
            <person name="Ruckert C."/>
        </authorList>
    </citation>
    <scope>NUCLEOTIDE SEQUENCE</scope>
    <source>
        <strain evidence="1">KCTC 12870</strain>
    </source>
</reference>
<proteinExistence type="predicted"/>
<dbReference type="Proteomes" id="UP000642829">
    <property type="component" value="Unassembled WGS sequence"/>
</dbReference>
<dbReference type="InterPro" id="IPR002816">
    <property type="entry name" value="TraB/PrgY/GumN_fam"/>
</dbReference>
<gene>
    <name evidence="1" type="ORF">GCM10007047_31520</name>
</gene>
<protein>
    <recommendedName>
        <fullName evidence="3">TraB/GumN family protein</fullName>
    </recommendedName>
</protein>
<dbReference type="Pfam" id="PF01963">
    <property type="entry name" value="TraB_PrgY_gumN"/>
    <property type="match status" value="1"/>
</dbReference>
<comment type="caution">
    <text evidence="1">The sequence shown here is derived from an EMBL/GenBank/DDBJ whole genome shotgun (WGS) entry which is preliminary data.</text>
</comment>
<dbReference type="AlphaFoldDB" id="A0A8J3DEZ4"/>
<dbReference type="PANTHER" id="PTHR40590:SF1">
    <property type="entry name" value="CYTOPLASMIC PROTEIN"/>
    <property type="match status" value="1"/>
</dbReference>
<organism evidence="1 2">
    <name type="scientific">Cerasicoccus arenae</name>
    <dbReference type="NCBI Taxonomy" id="424488"/>
    <lineage>
        <taxon>Bacteria</taxon>
        <taxon>Pseudomonadati</taxon>
        <taxon>Verrucomicrobiota</taxon>
        <taxon>Opitutia</taxon>
        <taxon>Puniceicoccales</taxon>
        <taxon>Cerasicoccaceae</taxon>
        <taxon>Cerasicoccus</taxon>
    </lineage>
</organism>
<keyword evidence="2" id="KW-1185">Reference proteome</keyword>
<accession>A0A8J3DEZ4</accession>
<dbReference type="PANTHER" id="PTHR40590">
    <property type="entry name" value="CYTOPLASMIC PROTEIN-RELATED"/>
    <property type="match status" value="1"/>
</dbReference>
<evidence type="ECO:0000313" key="2">
    <source>
        <dbReference type="Proteomes" id="UP000642829"/>
    </source>
</evidence>
<reference evidence="1" key="2">
    <citation type="submission" date="2020-09" db="EMBL/GenBank/DDBJ databases">
        <authorList>
            <person name="Sun Q."/>
            <person name="Kim S."/>
        </authorList>
    </citation>
    <scope>NUCLEOTIDE SEQUENCE</scope>
    <source>
        <strain evidence="1">KCTC 12870</strain>
    </source>
</reference>
<sequence>MRIYNVLTVIGLFFCMRLFGVIEPEPAMLWRVSDADSQIYLLGSVHLLRPTDYPLREIYAVAFDQVDGLAIEADVSQENAISNYVQENAFYSSGTISQDFSLSTITKLRTWFRQSGYQFSSQYQPWFLATLLLEVEVLSEGPFTASGVDVSFLEQANDRGLPVEYLESWQVALDYLTSMPPEIAEETVLEILNSGNQAINDLNFLIDQWSQSDLAAMEYYIDEEYNGGPQNPLSIAGRNLSWLSAVRDYLGDDRKFLIVVGAGHMVGEYGLPQLLENEGYKVERLPEEPWAELSNPQVDAQANILRTNIQGAMGRVCKIETSADLSDPNSWEVFDTFTFTDEQTTIEIPYSRTDDAMFVRGKIVE</sequence>
<evidence type="ECO:0008006" key="3">
    <source>
        <dbReference type="Google" id="ProtNLM"/>
    </source>
</evidence>